<dbReference type="GO" id="GO:0016758">
    <property type="term" value="F:hexosyltransferase activity"/>
    <property type="evidence" value="ECO:0007669"/>
    <property type="project" value="TreeGrafter"/>
</dbReference>
<evidence type="ECO:0000256" key="3">
    <source>
        <dbReference type="SAM" id="Phobius"/>
    </source>
</evidence>
<name>A0A2W4EZH1_9HYPH</name>
<keyword evidence="3" id="KW-1133">Transmembrane helix</keyword>
<evidence type="ECO:0000256" key="1">
    <source>
        <dbReference type="ARBA" id="ARBA00022676"/>
    </source>
</evidence>
<protein>
    <submittedName>
        <fullName evidence="4">Glycosyltransferase</fullName>
    </submittedName>
</protein>
<keyword evidence="3" id="KW-0472">Membrane</keyword>
<dbReference type="PANTHER" id="PTHR34136">
    <property type="match status" value="1"/>
</dbReference>
<keyword evidence="3" id="KW-0812">Transmembrane</keyword>
<reference evidence="4 5" key="1">
    <citation type="journal article" date="2018" name="Sci. Rep.">
        <title>Rhizobium tumorigenes sp. nov., a novel plant tumorigenic bacterium isolated from cane gall tumors on thornless blackberry.</title>
        <authorList>
            <person name="Kuzmanovi N."/>
            <person name="Smalla K."/>
            <person name="Gronow S."/>
            <person name="PuBawska J."/>
        </authorList>
    </citation>
    <scope>NUCLEOTIDE SEQUENCE [LARGE SCALE GENOMIC DNA]</scope>
    <source>
        <strain evidence="4 5">CCBAU 85046</strain>
    </source>
</reference>
<proteinExistence type="predicted"/>
<comment type="caution">
    <text evidence="4">The sequence shown here is derived from an EMBL/GenBank/DDBJ whole genome shotgun (WGS) entry which is preliminary data.</text>
</comment>
<evidence type="ECO:0000313" key="5">
    <source>
        <dbReference type="Proteomes" id="UP000248925"/>
    </source>
</evidence>
<evidence type="ECO:0000256" key="2">
    <source>
        <dbReference type="ARBA" id="ARBA00022679"/>
    </source>
</evidence>
<dbReference type="PANTHER" id="PTHR34136:SF1">
    <property type="entry name" value="UDP-N-ACETYL-D-MANNOSAMINURONIC ACID TRANSFERASE"/>
    <property type="match status" value="1"/>
</dbReference>
<keyword evidence="5" id="KW-1185">Reference proteome</keyword>
<feature type="transmembrane region" description="Helical" evidence="3">
    <location>
        <begin position="230"/>
        <end position="247"/>
    </location>
</feature>
<gene>
    <name evidence="4" type="ORF">CPY51_07035</name>
</gene>
<organism evidence="4 5">
    <name type="scientific">Rhizobium tubonense</name>
    <dbReference type="NCBI Taxonomy" id="484088"/>
    <lineage>
        <taxon>Bacteria</taxon>
        <taxon>Pseudomonadati</taxon>
        <taxon>Pseudomonadota</taxon>
        <taxon>Alphaproteobacteria</taxon>
        <taxon>Hyphomicrobiales</taxon>
        <taxon>Rhizobiaceae</taxon>
        <taxon>Rhizobium/Agrobacterium group</taxon>
        <taxon>Rhizobium</taxon>
    </lineage>
</organism>
<dbReference type="OrthoDB" id="9771846at2"/>
<dbReference type="RefSeq" id="WP_111159574.1">
    <property type="nucleotide sequence ID" value="NZ_PCDP01000019.1"/>
</dbReference>
<dbReference type="InterPro" id="IPR004629">
    <property type="entry name" value="WecG_TagA_CpsF"/>
</dbReference>
<dbReference type="CDD" id="cd06533">
    <property type="entry name" value="Glyco_transf_WecG_TagA"/>
    <property type="match status" value="1"/>
</dbReference>
<dbReference type="NCBIfam" id="TIGR00696">
    <property type="entry name" value="wecG_tagA_cpsF"/>
    <property type="match status" value="1"/>
</dbReference>
<evidence type="ECO:0000313" key="4">
    <source>
        <dbReference type="EMBL" id="PZM15573.1"/>
    </source>
</evidence>
<keyword evidence="2 4" id="KW-0808">Transferase</keyword>
<dbReference type="EMBL" id="PCDP01000019">
    <property type="protein sequence ID" value="PZM15573.1"/>
    <property type="molecule type" value="Genomic_DNA"/>
</dbReference>
<dbReference type="AlphaFoldDB" id="A0A2W4EZH1"/>
<accession>A0A2W4EZH1</accession>
<dbReference type="Proteomes" id="UP000248925">
    <property type="component" value="Unassembled WGS sequence"/>
</dbReference>
<dbReference type="Pfam" id="PF03808">
    <property type="entry name" value="Glyco_tran_WecG"/>
    <property type="match status" value="1"/>
</dbReference>
<keyword evidence="1" id="KW-0328">Glycosyltransferase</keyword>
<sequence>MAAEIHRVTIGGVSTACVSRNDLVDLMLVDSKSHNVARPRLLFDINGHGLAMSLFDKKYREDLNAADIIHADGQPLVTASKILTKSPVPERSATTDLFHDVAEAAQRSGKTFFLFGGSQEIVTACAQKMQRLYPSLVIVGMRNGYFSATEEADVCNEINASGADIVWVGLGKPKEQAFCVRNRERISAEWLVTCGGCFNYVTGSYARAPVWMQRTGTEWMHRMITQPRKLLWRYLSTTPIALFLLLARTGDQIKPGRTAGA</sequence>